<sequence length="194" mass="21089">MPLGDLVSLLAPVEASDRINGVTIAIVTNVQDPKKLGRVKVKLPLLSMDDESDWVRMLTPMAGNGQGFYCFPQVNDEVLVGFEQGDPQRPYVLGALWSASAMPPQAAVSQRQLVSRSGHKIILDDTEGSERVEIRDRTGKNRITIISKDNSLVIETEGEITIQAKGKLTLSGKGVDIDAQGSQVNFKASQMEVK</sequence>
<gene>
    <name evidence="2" type="ORF">C7B82_02830</name>
</gene>
<proteinExistence type="predicted"/>
<dbReference type="Pfam" id="PF04717">
    <property type="entry name" value="Phage_base_V"/>
    <property type="match status" value="1"/>
</dbReference>
<reference evidence="3" key="1">
    <citation type="submission" date="2018-02" db="EMBL/GenBank/DDBJ databases">
        <authorList>
            <person name="Moore K."/>
            <person name="Momper L."/>
        </authorList>
    </citation>
    <scope>NUCLEOTIDE SEQUENCE [LARGE SCALE GENOMIC DNA]</scope>
    <source>
        <strain evidence="3">ULC18</strain>
    </source>
</reference>
<reference evidence="2 3" key="2">
    <citation type="submission" date="2018-03" db="EMBL/GenBank/DDBJ databases">
        <title>The ancient ancestry and fast evolution of plastids.</title>
        <authorList>
            <person name="Moore K.R."/>
            <person name="Magnabosco C."/>
            <person name="Momper L."/>
            <person name="Gold D.A."/>
            <person name="Bosak T."/>
            <person name="Fournier G.P."/>
        </authorList>
    </citation>
    <scope>NUCLEOTIDE SEQUENCE [LARGE SCALE GENOMIC DNA]</scope>
    <source>
        <strain evidence="2 3">ULC18</strain>
    </source>
</reference>
<keyword evidence="3" id="KW-1185">Reference proteome</keyword>
<dbReference type="Proteomes" id="UP000239576">
    <property type="component" value="Unassembled WGS sequence"/>
</dbReference>
<organism evidence="2 3">
    <name type="scientific">Stenomitos frigidus ULC18</name>
    <dbReference type="NCBI Taxonomy" id="2107698"/>
    <lineage>
        <taxon>Bacteria</taxon>
        <taxon>Bacillati</taxon>
        <taxon>Cyanobacteriota</taxon>
        <taxon>Cyanophyceae</taxon>
        <taxon>Leptolyngbyales</taxon>
        <taxon>Leptolyngbyaceae</taxon>
        <taxon>Stenomitos</taxon>
    </lineage>
</organism>
<accession>A0A2T1ENX5</accession>
<dbReference type="OrthoDB" id="9762420at2"/>
<evidence type="ECO:0000259" key="1">
    <source>
        <dbReference type="Pfam" id="PF04717"/>
    </source>
</evidence>
<dbReference type="Gene3D" id="2.40.50.230">
    <property type="entry name" value="Gp5 N-terminal domain"/>
    <property type="match status" value="1"/>
</dbReference>
<protein>
    <submittedName>
        <fullName evidence="2">Phage tail protein</fullName>
    </submittedName>
</protein>
<evidence type="ECO:0000313" key="3">
    <source>
        <dbReference type="Proteomes" id="UP000239576"/>
    </source>
</evidence>
<name>A0A2T1ENX5_9CYAN</name>
<dbReference type="AlphaFoldDB" id="A0A2T1ENX5"/>
<feature type="domain" description="Gp5/Type VI secretion system Vgr protein OB-fold" evidence="1">
    <location>
        <begin position="24"/>
        <end position="97"/>
    </location>
</feature>
<dbReference type="InterPro" id="IPR037026">
    <property type="entry name" value="Vgr_OB-fold_dom_sf"/>
</dbReference>
<dbReference type="EMBL" id="PVWK01000014">
    <property type="protein sequence ID" value="PSB34415.1"/>
    <property type="molecule type" value="Genomic_DNA"/>
</dbReference>
<dbReference type="SUPFAM" id="SSF69349">
    <property type="entry name" value="Phage fibre proteins"/>
    <property type="match status" value="1"/>
</dbReference>
<comment type="caution">
    <text evidence="2">The sequence shown here is derived from an EMBL/GenBank/DDBJ whole genome shotgun (WGS) entry which is preliminary data.</text>
</comment>
<dbReference type="SUPFAM" id="SSF69255">
    <property type="entry name" value="gp5 N-terminal domain-like"/>
    <property type="match status" value="1"/>
</dbReference>
<dbReference type="InterPro" id="IPR006531">
    <property type="entry name" value="Gp5/Vgr_OB"/>
</dbReference>
<dbReference type="RefSeq" id="WP_106254789.1">
    <property type="nucleotide sequence ID" value="NZ_CAWNSW010000073.1"/>
</dbReference>
<evidence type="ECO:0000313" key="2">
    <source>
        <dbReference type="EMBL" id="PSB34415.1"/>
    </source>
</evidence>